<dbReference type="SUPFAM" id="SSF53067">
    <property type="entry name" value="Actin-like ATPase domain"/>
    <property type="match status" value="1"/>
</dbReference>
<dbReference type="AlphaFoldDB" id="A0A2M7H322"/>
<name>A0A2M7H322_9BACT</name>
<dbReference type="PANTHER" id="PTHR18964">
    <property type="entry name" value="ROK (REPRESSOR, ORF, KINASE) FAMILY"/>
    <property type="match status" value="1"/>
</dbReference>
<dbReference type="EMBL" id="PFGC01000044">
    <property type="protein sequence ID" value="PIW36635.1"/>
    <property type="molecule type" value="Genomic_DNA"/>
</dbReference>
<dbReference type="Proteomes" id="UP000230292">
    <property type="component" value="Unassembled WGS sequence"/>
</dbReference>
<dbReference type="InterPro" id="IPR000600">
    <property type="entry name" value="ROK"/>
</dbReference>
<comment type="caution">
    <text evidence="2">The sequence shown here is derived from an EMBL/GenBank/DDBJ whole genome shotgun (WGS) entry which is preliminary data.</text>
</comment>
<dbReference type="PANTHER" id="PTHR18964:SF149">
    <property type="entry name" value="BIFUNCTIONAL UDP-N-ACETYLGLUCOSAMINE 2-EPIMERASE_N-ACETYLMANNOSAMINE KINASE"/>
    <property type="match status" value="1"/>
</dbReference>
<proteinExistence type="inferred from homology"/>
<evidence type="ECO:0000313" key="2">
    <source>
        <dbReference type="EMBL" id="PIW36635.1"/>
    </source>
</evidence>
<protein>
    <recommendedName>
        <fullName evidence="4">ROK family protein</fullName>
    </recommendedName>
</protein>
<gene>
    <name evidence="2" type="ORF">COW24_04235</name>
</gene>
<evidence type="ECO:0000256" key="1">
    <source>
        <dbReference type="ARBA" id="ARBA00006479"/>
    </source>
</evidence>
<reference evidence="2 3" key="1">
    <citation type="submission" date="2017-09" db="EMBL/GenBank/DDBJ databases">
        <title>Depth-based differentiation of microbial function through sediment-hosted aquifers and enrichment of novel symbionts in the deep terrestrial subsurface.</title>
        <authorList>
            <person name="Probst A.J."/>
            <person name="Ladd B."/>
            <person name="Jarett J.K."/>
            <person name="Geller-Mcgrath D.E."/>
            <person name="Sieber C.M."/>
            <person name="Emerson J.B."/>
            <person name="Anantharaman K."/>
            <person name="Thomas B.C."/>
            <person name="Malmstrom R."/>
            <person name="Stieglmeier M."/>
            <person name="Klingl A."/>
            <person name="Woyke T."/>
            <person name="Ryan C.M."/>
            <person name="Banfield J.F."/>
        </authorList>
    </citation>
    <scope>NUCLEOTIDE SEQUENCE [LARGE SCALE GENOMIC DNA]</scope>
    <source>
        <strain evidence="2">CG15_BIG_FIL_POST_REV_8_21_14_020_45_12</strain>
    </source>
</reference>
<organism evidence="2 3">
    <name type="scientific">Candidatus Kerfeldbacteria bacterium CG15_BIG_FIL_POST_REV_8_21_14_020_45_12</name>
    <dbReference type="NCBI Taxonomy" id="2014247"/>
    <lineage>
        <taxon>Bacteria</taxon>
        <taxon>Candidatus Kerfeldiibacteriota</taxon>
    </lineage>
</organism>
<dbReference type="Pfam" id="PF00480">
    <property type="entry name" value="ROK"/>
    <property type="match status" value="2"/>
</dbReference>
<dbReference type="InterPro" id="IPR043129">
    <property type="entry name" value="ATPase_NBD"/>
</dbReference>
<dbReference type="Gene3D" id="3.30.420.40">
    <property type="match status" value="3"/>
</dbReference>
<comment type="similarity">
    <text evidence="1">Belongs to the ROK (NagC/XylR) family.</text>
</comment>
<accession>A0A2M7H322</accession>
<evidence type="ECO:0008006" key="4">
    <source>
        <dbReference type="Google" id="ProtNLM"/>
    </source>
</evidence>
<evidence type="ECO:0000313" key="3">
    <source>
        <dbReference type="Proteomes" id="UP000230292"/>
    </source>
</evidence>
<sequence length="278" mass="29819">MTEKTKAIKQNQMKTYIGLDIGGTKTYGGLITEKGDIIRTKEIPSRAKEGNKAIMESVAGLIHDLKSDTKIAGVGIGLAGQVDHVNNRIAFAGPNFITDFKGLNLVPKLFKEFSVPIVLENDANVYGLGEAIFGAGKGYRRVVAVTLGTGIGGAIVQDKTIQHGKNNLAGEFGQMLTRGQKKSWEKLAAGGAFNRRQDFEVGAELLAEGFANILYSLDPDVLVIGGGLSREPGLVALAKKKTHELLYYPDLKKTPIVKSQLLRTSPILGAMLVVRGTK</sequence>